<accession>A0AAQ3X5L6</accession>
<evidence type="ECO:0000313" key="2">
    <source>
        <dbReference type="EMBL" id="WVZ85731.1"/>
    </source>
</evidence>
<evidence type="ECO:0000313" key="3">
    <source>
        <dbReference type="Proteomes" id="UP001341281"/>
    </source>
</evidence>
<evidence type="ECO:0000256" key="1">
    <source>
        <dbReference type="SAM" id="MobiDB-lite"/>
    </source>
</evidence>
<feature type="compositionally biased region" description="Polar residues" evidence="1">
    <location>
        <begin position="44"/>
        <end position="53"/>
    </location>
</feature>
<dbReference type="EMBL" id="CP144751">
    <property type="protein sequence ID" value="WVZ85731.1"/>
    <property type="molecule type" value="Genomic_DNA"/>
</dbReference>
<dbReference type="Proteomes" id="UP001341281">
    <property type="component" value="Chromosome 07"/>
</dbReference>
<reference evidence="2 3" key="1">
    <citation type="submission" date="2024-02" db="EMBL/GenBank/DDBJ databases">
        <title>High-quality chromosome-scale genome assembly of Pensacola bahiagrass (Paspalum notatum Flugge var. saurae).</title>
        <authorList>
            <person name="Vega J.M."/>
            <person name="Podio M."/>
            <person name="Orjuela J."/>
            <person name="Siena L.A."/>
            <person name="Pessino S.C."/>
            <person name="Combes M.C."/>
            <person name="Mariac C."/>
            <person name="Albertini E."/>
            <person name="Pupilli F."/>
            <person name="Ortiz J.P.A."/>
            <person name="Leblanc O."/>
        </authorList>
    </citation>
    <scope>NUCLEOTIDE SEQUENCE [LARGE SCALE GENOMIC DNA]</scope>
    <source>
        <strain evidence="2">R1</strain>
        <tissue evidence="2">Leaf</tissue>
    </source>
</reference>
<sequence length="95" mass="10463">MPVRDGDHRASAIRVAADSRLAGRRSNQQAVAVHGRRQHHIRQNRSPQPSSTHALTYGNVTLIVWLAASIINNSDMASSMNHDHREAGNIIMDSC</sequence>
<keyword evidence="3" id="KW-1185">Reference proteome</keyword>
<dbReference type="AlphaFoldDB" id="A0AAQ3X5L6"/>
<feature type="compositionally biased region" description="Basic residues" evidence="1">
    <location>
        <begin position="34"/>
        <end position="43"/>
    </location>
</feature>
<protein>
    <submittedName>
        <fullName evidence="2">Uncharacterized protein</fullName>
    </submittedName>
</protein>
<feature type="region of interest" description="Disordered" evidence="1">
    <location>
        <begin position="33"/>
        <end position="53"/>
    </location>
</feature>
<name>A0AAQ3X5L6_PASNO</name>
<proteinExistence type="predicted"/>
<organism evidence="2 3">
    <name type="scientific">Paspalum notatum var. saurae</name>
    <dbReference type="NCBI Taxonomy" id="547442"/>
    <lineage>
        <taxon>Eukaryota</taxon>
        <taxon>Viridiplantae</taxon>
        <taxon>Streptophyta</taxon>
        <taxon>Embryophyta</taxon>
        <taxon>Tracheophyta</taxon>
        <taxon>Spermatophyta</taxon>
        <taxon>Magnoliopsida</taxon>
        <taxon>Liliopsida</taxon>
        <taxon>Poales</taxon>
        <taxon>Poaceae</taxon>
        <taxon>PACMAD clade</taxon>
        <taxon>Panicoideae</taxon>
        <taxon>Andropogonodae</taxon>
        <taxon>Paspaleae</taxon>
        <taxon>Paspalinae</taxon>
        <taxon>Paspalum</taxon>
    </lineage>
</organism>
<gene>
    <name evidence="2" type="ORF">U9M48_032620</name>
</gene>